<dbReference type="AlphaFoldDB" id="A0A4S4LH36"/>
<feature type="compositionally biased region" description="Low complexity" evidence="1">
    <location>
        <begin position="1"/>
        <end position="20"/>
    </location>
</feature>
<feature type="compositionally biased region" description="Basic and acidic residues" evidence="1">
    <location>
        <begin position="139"/>
        <end position="153"/>
    </location>
</feature>
<name>A0A4S4LH36_9AGAM</name>
<dbReference type="EMBL" id="SGPK01000074">
    <property type="protein sequence ID" value="THH09120.1"/>
    <property type="molecule type" value="Genomic_DNA"/>
</dbReference>
<comment type="caution">
    <text evidence="2">The sequence shown here is derived from an EMBL/GenBank/DDBJ whole genome shotgun (WGS) entry which is preliminary data.</text>
</comment>
<evidence type="ECO:0000313" key="2">
    <source>
        <dbReference type="EMBL" id="THH09120.1"/>
    </source>
</evidence>
<feature type="region of interest" description="Disordered" evidence="1">
    <location>
        <begin position="368"/>
        <end position="396"/>
    </location>
</feature>
<keyword evidence="3" id="KW-1185">Reference proteome</keyword>
<accession>A0A4S4LH36</accession>
<feature type="compositionally biased region" description="Low complexity" evidence="1">
    <location>
        <begin position="104"/>
        <end position="125"/>
    </location>
</feature>
<feature type="region of interest" description="Disordered" evidence="1">
    <location>
        <begin position="238"/>
        <end position="322"/>
    </location>
</feature>
<gene>
    <name evidence="2" type="ORF">EW145_g2223</name>
</gene>
<feature type="region of interest" description="Disordered" evidence="1">
    <location>
        <begin position="104"/>
        <end position="174"/>
    </location>
</feature>
<feature type="compositionally biased region" description="Low complexity" evidence="1">
    <location>
        <begin position="379"/>
        <end position="391"/>
    </location>
</feature>
<organism evidence="2 3">
    <name type="scientific">Phellinidium pouzarii</name>
    <dbReference type="NCBI Taxonomy" id="167371"/>
    <lineage>
        <taxon>Eukaryota</taxon>
        <taxon>Fungi</taxon>
        <taxon>Dikarya</taxon>
        <taxon>Basidiomycota</taxon>
        <taxon>Agaricomycotina</taxon>
        <taxon>Agaricomycetes</taxon>
        <taxon>Hymenochaetales</taxon>
        <taxon>Hymenochaetaceae</taxon>
        <taxon>Phellinidium</taxon>
    </lineage>
</organism>
<feature type="compositionally biased region" description="Basic residues" evidence="1">
    <location>
        <begin position="53"/>
        <end position="65"/>
    </location>
</feature>
<sequence>MLSSRSDPSPPSSSSYSSLLSPPPTPRRSALSTSSVGLLTPVSSTASLEPALRRHKVSRRLPPKPAKHERTSPPHRRLLFPARPTLSLELHTVPVLCSASASLMTTTTTTSRPASPSRRSRALSPARRDVPRPPSRCESLLRDTLRRADEQGRVHSHRSRSRSPGSWTTARNARPRGNSFVELAGSENEYGDVLFGRSPSDRGYFDAANCSSAKNVPRVVGCYNYNSPPMAMAVSYPYGSPSSPSPMPPSMTRSPSVPRSTMPFVPDDGQRAVATRSTASPRARARADRRSLPNTATQSHVQSNATSGESSPRQRQHTLSPHESVLRAKLEYVLQRSGPSPVNININDTDAQSRLTGRLRNHHDHGVTVVTSPKHDDPSSASAASASASASPSPPASVTCWEFAVEFGDRSGQILFSSI</sequence>
<protein>
    <submittedName>
        <fullName evidence="2">Uncharacterized protein</fullName>
    </submittedName>
</protein>
<dbReference type="OrthoDB" id="3067719at2759"/>
<feature type="compositionally biased region" description="Low complexity" evidence="1">
    <location>
        <begin position="250"/>
        <end position="261"/>
    </location>
</feature>
<feature type="compositionally biased region" description="Low complexity" evidence="1">
    <location>
        <begin position="271"/>
        <end position="282"/>
    </location>
</feature>
<feature type="region of interest" description="Disordered" evidence="1">
    <location>
        <begin position="1"/>
        <end position="77"/>
    </location>
</feature>
<feature type="compositionally biased region" description="Polar residues" evidence="1">
    <location>
        <begin position="292"/>
        <end position="321"/>
    </location>
</feature>
<dbReference type="Proteomes" id="UP000308199">
    <property type="component" value="Unassembled WGS sequence"/>
</dbReference>
<evidence type="ECO:0000256" key="1">
    <source>
        <dbReference type="SAM" id="MobiDB-lite"/>
    </source>
</evidence>
<proteinExistence type="predicted"/>
<evidence type="ECO:0000313" key="3">
    <source>
        <dbReference type="Proteomes" id="UP000308199"/>
    </source>
</evidence>
<reference evidence="2 3" key="1">
    <citation type="submission" date="2019-02" db="EMBL/GenBank/DDBJ databases">
        <title>Genome sequencing of the rare red list fungi Phellinidium pouzarii.</title>
        <authorList>
            <person name="Buettner E."/>
            <person name="Kellner H."/>
        </authorList>
    </citation>
    <scope>NUCLEOTIDE SEQUENCE [LARGE SCALE GENOMIC DNA]</scope>
    <source>
        <strain evidence="2 3">DSM 108285</strain>
    </source>
</reference>